<protein>
    <submittedName>
        <fullName evidence="1">Uncharacterized protein</fullName>
    </submittedName>
</protein>
<dbReference type="Pfam" id="PF15490">
    <property type="entry name" value="Ten1_2"/>
    <property type="match status" value="1"/>
</dbReference>
<keyword evidence="2" id="KW-1185">Reference proteome</keyword>
<dbReference type="Proteomes" id="UP000233120">
    <property type="component" value="Unassembled WGS sequence"/>
</dbReference>
<dbReference type="GO" id="GO:0003697">
    <property type="term" value="F:single-stranded DNA binding"/>
    <property type="evidence" value="ECO:0007669"/>
    <property type="project" value="InterPro"/>
</dbReference>
<dbReference type="AlphaFoldDB" id="A0A2K6DZI5"/>
<evidence type="ECO:0000313" key="2">
    <source>
        <dbReference type="Proteomes" id="UP000233120"/>
    </source>
</evidence>
<sequence>MEGAEKEQVMLPKPGTYSLHWEVSASQVPGGVTLRTFDRVTLMAQHGSDRHQVLVCTKLVKPFQAQVPW</sequence>
<dbReference type="InterPro" id="IPR012340">
    <property type="entry name" value="NA-bd_OB-fold"/>
</dbReference>
<proteinExistence type="predicted"/>
<dbReference type="Ensembl" id="ENSMNET00000065826.1">
    <property type="protein sequence ID" value="ENSMNEP00000041329.1"/>
    <property type="gene ID" value="ENSMNEG00000043496.1"/>
</dbReference>
<name>A0A2K6DZI5_MACNE</name>
<accession>A0A2K6DZI5</accession>
<dbReference type="Gene3D" id="2.40.50.140">
    <property type="entry name" value="Nucleic acid-binding proteins"/>
    <property type="match status" value="1"/>
</dbReference>
<evidence type="ECO:0000313" key="1">
    <source>
        <dbReference type="Ensembl" id="ENSMNEP00000041329.1"/>
    </source>
</evidence>
<organism evidence="1 2">
    <name type="scientific">Macaca nemestrina</name>
    <name type="common">Pig-tailed macaque</name>
    <dbReference type="NCBI Taxonomy" id="9545"/>
    <lineage>
        <taxon>Eukaryota</taxon>
        <taxon>Metazoa</taxon>
        <taxon>Chordata</taxon>
        <taxon>Craniata</taxon>
        <taxon>Vertebrata</taxon>
        <taxon>Euteleostomi</taxon>
        <taxon>Mammalia</taxon>
        <taxon>Eutheria</taxon>
        <taxon>Euarchontoglires</taxon>
        <taxon>Primates</taxon>
        <taxon>Haplorrhini</taxon>
        <taxon>Catarrhini</taxon>
        <taxon>Cercopithecidae</taxon>
        <taxon>Cercopithecinae</taxon>
        <taxon>Macaca</taxon>
    </lineage>
</organism>
<reference evidence="1" key="2">
    <citation type="submission" date="2025-09" db="UniProtKB">
        <authorList>
            <consortium name="Ensembl"/>
        </authorList>
    </citation>
    <scope>IDENTIFICATION</scope>
</reference>
<dbReference type="GO" id="GO:1990879">
    <property type="term" value="C:CST complex"/>
    <property type="evidence" value="ECO:0007669"/>
    <property type="project" value="InterPro"/>
</dbReference>
<dbReference type="InterPro" id="IPR029146">
    <property type="entry name" value="Ten1_animal_plant"/>
</dbReference>
<reference evidence="1" key="1">
    <citation type="submission" date="2025-08" db="UniProtKB">
        <authorList>
            <consortium name="Ensembl"/>
        </authorList>
    </citation>
    <scope>IDENTIFICATION</scope>
</reference>
<dbReference type="STRING" id="9545.ENSMNEP00000041329"/>